<organism evidence="8 9">
    <name type="scientific">Geodermatophilus saharensis</name>
    <dbReference type="NCBI Taxonomy" id="1137994"/>
    <lineage>
        <taxon>Bacteria</taxon>
        <taxon>Bacillati</taxon>
        <taxon>Actinomycetota</taxon>
        <taxon>Actinomycetes</taxon>
        <taxon>Geodermatophilales</taxon>
        <taxon>Geodermatophilaceae</taxon>
        <taxon>Geodermatophilus</taxon>
    </lineage>
</organism>
<sequence length="334" mass="34839">MSHPLPRRAVLLAAALTAAASLTACGSDDGGSEAGSTASSGGGSGEFPVTVSTAFGDTEIEEEPQRVVALGWSDAETALALGVQPVGASDWLGFGGEGVGPWAQGRYDEAPEIIETLEPSLEAIAALEPDLILDTRSDGTQERYDSLSAIAPVVGAPEGVGAYQTTWQQQLDLVGRALGRTDEAEQLRGDLEQAFADAAAAHPEFDGTEVAVGAYTSEGFGAYVRGDTRVDFMEALGFVNRPAIQDLATESFFVPVSEEQVSLLDAPLTVVFPIFVDPAQITSNPLWQTLGSVQQGNAVVLEDQTLVSAFSSGSVLGTEYALEQAVPLFAETLR</sequence>
<comment type="similarity">
    <text evidence="2">Belongs to the bacterial solute-binding protein 8 family.</text>
</comment>
<keyword evidence="3" id="KW-0813">Transport</keyword>
<dbReference type="PANTHER" id="PTHR30532:SF24">
    <property type="entry name" value="FERRIC ENTEROBACTIN-BINDING PERIPLASMIC PROTEIN FEPB"/>
    <property type="match status" value="1"/>
</dbReference>
<dbReference type="PROSITE" id="PS50983">
    <property type="entry name" value="FE_B12_PBP"/>
    <property type="match status" value="1"/>
</dbReference>
<dbReference type="Gene3D" id="3.40.50.1980">
    <property type="entry name" value="Nitrogenase molybdenum iron protein domain"/>
    <property type="match status" value="2"/>
</dbReference>
<dbReference type="GO" id="GO:1901678">
    <property type="term" value="P:iron coordination entity transport"/>
    <property type="evidence" value="ECO:0007669"/>
    <property type="project" value="UniProtKB-ARBA"/>
</dbReference>
<dbReference type="GO" id="GO:0030288">
    <property type="term" value="C:outer membrane-bounded periplasmic space"/>
    <property type="evidence" value="ECO:0007669"/>
    <property type="project" value="TreeGrafter"/>
</dbReference>
<dbReference type="Pfam" id="PF01497">
    <property type="entry name" value="Peripla_BP_2"/>
    <property type="match status" value="1"/>
</dbReference>
<dbReference type="SUPFAM" id="SSF53807">
    <property type="entry name" value="Helical backbone' metal receptor"/>
    <property type="match status" value="1"/>
</dbReference>
<evidence type="ECO:0000256" key="6">
    <source>
        <dbReference type="SAM" id="SignalP"/>
    </source>
</evidence>
<evidence type="ECO:0000256" key="2">
    <source>
        <dbReference type="ARBA" id="ARBA00008814"/>
    </source>
</evidence>
<dbReference type="RefSeq" id="WP_089402817.1">
    <property type="nucleotide sequence ID" value="NZ_FZOH01000002.1"/>
</dbReference>
<dbReference type="PROSITE" id="PS51257">
    <property type="entry name" value="PROKAR_LIPOPROTEIN"/>
    <property type="match status" value="1"/>
</dbReference>
<dbReference type="InterPro" id="IPR006311">
    <property type="entry name" value="TAT_signal"/>
</dbReference>
<keyword evidence="4 6" id="KW-0732">Signal</keyword>
<evidence type="ECO:0000256" key="3">
    <source>
        <dbReference type="ARBA" id="ARBA00022448"/>
    </source>
</evidence>
<dbReference type="PROSITE" id="PS51318">
    <property type="entry name" value="TAT"/>
    <property type="match status" value="1"/>
</dbReference>
<comment type="subcellular location">
    <subcellularLocation>
        <location evidence="1">Cell envelope</location>
    </subcellularLocation>
</comment>
<reference evidence="9" key="1">
    <citation type="submission" date="2017-06" db="EMBL/GenBank/DDBJ databases">
        <authorList>
            <person name="Varghese N."/>
            <person name="Submissions S."/>
        </authorList>
    </citation>
    <scope>NUCLEOTIDE SEQUENCE [LARGE SCALE GENOMIC DNA]</scope>
    <source>
        <strain evidence="9">DSM 45423</strain>
    </source>
</reference>
<gene>
    <name evidence="8" type="ORF">SAMN04488107_1015</name>
</gene>
<keyword evidence="9" id="KW-1185">Reference proteome</keyword>
<accession>A0A239BA89</accession>
<evidence type="ECO:0000313" key="9">
    <source>
        <dbReference type="Proteomes" id="UP000198386"/>
    </source>
</evidence>
<dbReference type="CDD" id="cd01146">
    <property type="entry name" value="FhuD"/>
    <property type="match status" value="1"/>
</dbReference>
<evidence type="ECO:0000256" key="5">
    <source>
        <dbReference type="SAM" id="MobiDB-lite"/>
    </source>
</evidence>
<dbReference type="AlphaFoldDB" id="A0A239BA89"/>
<name>A0A239BA89_9ACTN</name>
<evidence type="ECO:0000313" key="8">
    <source>
        <dbReference type="EMBL" id="SNS04328.1"/>
    </source>
</evidence>
<evidence type="ECO:0000256" key="4">
    <source>
        <dbReference type="ARBA" id="ARBA00022729"/>
    </source>
</evidence>
<feature type="domain" description="Fe/B12 periplasmic-binding" evidence="7">
    <location>
        <begin position="66"/>
        <end position="333"/>
    </location>
</feature>
<protein>
    <submittedName>
        <fullName evidence="8">Iron complex transport system substrate-binding protein</fullName>
    </submittedName>
</protein>
<feature type="chain" id="PRO_5012195852" evidence="6">
    <location>
        <begin position="27"/>
        <end position="334"/>
    </location>
</feature>
<dbReference type="OrthoDB" id="1846031at2"/>
<feature type="region of interest" description="Disordered" evidence="5">
    <location>
        <begin position="26"/>
        <end position="50"/>
    </location>
</feature>
<feature type="signal peptide" evidence="6">
    <location>
        <begin position="1"/>
        <end position="26"/>
    </location>
</feature>
<dbReference type="InterPro" id="IPR051313">
    <property type="entry name" value="Bact_iron-sidero_bind"/>
</dbReference>
<dbReference type="PANTHER" id="PTHR30532">
    <property type="entry name" value="IRON III DICITRATE-BINDING PERIPLASMIC PROTEIN"/>
    <property type="match status" value="1"/>
</dbReference>
<dbReference type="EMBL" id="FZOH01000002">
    <property type="protein sequence ID" value="SNS04328.1"/>
    <property type="molecule type" value="Genomic_DNA"/>
</dbReference>
<proteinExistence type="inferred from homology"/>
<dbReference type="Proteomes" id="UP000198386">
    <property type="component" value="Unassembled WGS sequence"/>
</dbReference>
<evidence type="ECO:0000259" key="7">
    <source>
        <dbReference type="PROSITE" id="PS50983"/>
    </source>
</evidence>
<dbReference type="InterPro" id="IPR002491">
    <property type="entry name" value="ABC_transptr_periplasmic_BD"/>
</dbReference>
<evidence type="ECO:0000256" key="1">
    <source>
        <dbReference type="ARBA" id="ARBA00004196"/>
    </source>
</evidence>